<dbReference type="RefSeq" id="WP_068043632.1">
    <property type="nucleotide sequence ID" value="NZ_JAAXOO010000004.1"/>
</dbReference>
<evidence type="ECO:0000256" key="6">
    <source>
        <dbReference type="HAMAP-Rule" id="MF_01265"/>
    </source>
</evidence>
<keyword evidence="2 6" id="KW-0662">Pyridine nucleotide biosynthesis</keyword>
<evidence type="ECO:0000256" key="2">
    <source>
        <dbReference type="ARBA" id="ARBA00022642"/>
    </source>
</evidence>
<dbReference type="GO" id="GO:0033735">
    <property type="term" value="F:aspartate dehydrogenase [NAD(P)+] activity"/>
    <property type="evidence" value="ECO:0007669"/>
    <property type="project" value="UniProtKB-EC"/>
</dbReference>
<dbReference type="InterPro" id="IPR002811">
    <property type="entry name" value="Asp_DH"/>
</dbReference>
<keyword evidence="5 6" id="KW-0520">NAD</keyword>
<dbReference type="PANTHER" id="PTHR31873">
    <property type="entry name" value="L-ASPARTATE DEHYDROGENASE-RELATED"/>
    <property type="match status" value="1"/>
</dbReference>
<evidence type="ECO:0000313" key="9">
    <source>
        <dbReference type="EMBL" id="NKY34978.1"/>
    </source>
</evidence>
<dbReference type="Pfam" id="PF03447">
    <property type="entry name" value="NAD_binding_3"/>
    <property type="match status" value="1"/>
</dbReference>
<comment type="pathway">
    <text evidence="6">Cofactor biosynthesis; NAD(+) biosynthesis; iminoaspartate from L-aspartate (dehydrogenase route): step 1/1.</text>
</comment>
<organism evidence="9 10">
    <name type="scientific">Nocardia speluncae</name>
    <dbReference type="NCBI Taxonomy" id="419477"/>
    <lineage>
        <taxon>Bacteria</taxon>
        <taxon>Bacillati</taxon>
        <taxon>Actinomycetota</taxon>
        <taxon>Actinomycetes</taxon>
        <taxon>Mycobacteriales</taxon>
        <taxon>Nocardiaceae</taxon>
        <taxon>Nocardia</taxon>
    </lineage>
</organism>
<dbReference type="Gene3D" id="3.40.50.720">
    <property type="entry name" value="NAD(P)-binding Rossmann-like Domain"/>
    <property type="match status" value="1"/>
</dbReference>
<dbReference type="Gene3D" id="3.30.360.10">
    <property type="entry name" value="Dihydrodipicolinate Reductase, domain 2"/>
    <property type="match status" value="1"/>
</dbReference>
<accession>A0A846XFU8</accession>
<dbReference type="GO" id="GO:0051287">
    <property type="term" value="F:NAD binding"/>
    <property type="evidence" value="ECO:0007669"/>
    <property type="project" value="UniProtKB-UniRule"/>
</dbReference>
<feature type="binding site" evidence="6">
    <location>
        <position position="201"/>
    </location>
    <ligand>
        <name>NAD(+)</name>
        <dbReference type="ChEBI" id="CHEBI:57540"/>
    </ligand>
</feature>
<dbReference type="Pfam" id="PF01958">
    <property type="entry name" value="Asp_DH_C"/>
    <property type="match status" value="1"/>
</dbReference>
<evidence type="ECO:0000256" key="4">
    <source>
        <dbReference type="ARBA" id="ARBA00023002"/>
    </source>
</evidence>
<evidence type="ECO:0000256" key="1">
    <source>
        <dbReference type="ARBA" id="ARBA00008331"/>
    </source>
</evidence>
<dbReference type="InterPro" id="IPR011182">
    <property type="entry name" value="L-Asp_DH"/>
</dbReference>
<evidence type="ECO:0000313" key="10">
    <source>
        <dbReference type="Proteomes" id="UP000565715"/>
    </source>
</evidence>
<comment type="caution">
    <text evidence="9">The sequence shown here is derived from an EMBL/GenBank/DDBJ whole genome shotgun (WGS) entry which is preliminary data.</text>
</comment>
<feature type="active site" evidence="6">
    <location>
        <position position="231"/>
    </location>
</feature>
<dbReference type="InterPro" id="IPR005106">
    <property type="entry name" value="Asp/hSer_DH_NAD-bd"/>
</dbReference>
<evidence type="ECO:0000256" key="3">
    <source>
        <dbReference type="ARBA" id="ARBA00022857"/>
    </source>
</evidence>
<dbReference type="GO" id="GO:0009435">
    <property type="term" value="P:NAD+ biosynthetic process"/>
    <property type="evidence" value="ECO:0007669"/>
    <property type="project" value="UniProtKB-UniRule"/>
</dbReference>
<dbReference type="EC" id="1.4.1.21" evidence="6"/>
<keyword evidence="10" id="KW-1185">Reference proteome</keyword>
<name>A0A846XFU8_9NOCA</name>
<comment type="function">
    <text evidence="6">Specifically catalyzes the NAD or NADP-dependent dehydrogenation of L-aspartate to iminoaspartate.</text>
</comment>
<proteinExistence type="inferred from homology"/>
<dbReference type="EMBL" id="JAAXOO010000004">
    <property type="protein sequence ID" value="NKY34978.1"/>
    <property type="molecule type" value="Genomic_DNA"/>
</dbReference>
<dbReference type="InterPro" id="IPR020626">
    <property type="entry name" value="Asp_DH_prok"/>
</dbReference>
<keyword evidence="3 6" id="KW-0521">NADP</keyword>
<dbReference type="AlphaFoldDB" id="A0A846XFU8"/>
<dbReference type="HAMAP" id="MF_01265">
    <property type="entry name" value="NadX"/>
    <property type="match status" value="1"/>
</dbReference>
<dbReference type="Proteomes" id="UP000565715">
    <property type="component" value="Unassembled WGS sequence"/>
</dbReference>
<gene>
    <name evidence="6" type="primary">nadX</name>
    <name evidence="9" type="ORF">HGA13_18145</name>
</gene>
<dbReference type="PIRSF" id="PIRSF005227">
    <property type="entry name" value="Asp_dh_NAD_syn"/>
    <property type="match status" value="1"/>
</dbReference>
<dbReference type="SUPFAM" id="SSF51735">
    <property type="entry name" value="NAD(P)-binding Rossmann-fold domains"/>
    <property type="match status" value="1"/>
</dbReference>
<comment type="catalytic activity">
    <reaction evidence="6">
        <text>L-aspartate + NADP(+) + H2O = oxaloacetate + NH4(+) + NADPH + H(+)</text>
        <dbReference type="Rhea" id="RHEA:11784"/>
        <dbReference type="ChEBI" id="CHEBI:15377"/>
        <dbReference type="ChEBI" id="CHEBI:15378"/>
        <dbReference type="ChEBI" id="CHEBI:16452"/>
        <dbReference type="ChEBI" id="CHEBI:28938"/>
        <dbReference type="ChEBI" id="CHEBI:29991"/>
        <dbReference type="ChEBI" id="CHEBI:57783"/>
        <dbReference type="ChEBI" id="CHEBI:58349"/>
        <dbReference type="EC" id="1.4.1.21"/>
    </reaction>
</comment>
<dbReference type="SUPFAM" id="SSF55347">
    <property type="entry name" value="Glyceraldehyde-3-phosphate dehydrogenase-like, C-terminal domain"/>
    <property type="match status" value="1"/>
</dbReference>
<feature type="binding site" evidence="6">
    <location>
        <position position="132"/>
    </location>
    <ligand>
        <name>NAD(+)</name>
        <dbReference type="ChEBI" id="CHEBI:57540"/>
    </ligand>
</feature>
<dbReference type="GO" id="GO:0050661">
    <property type="term" value="F:NADP binding"/>
    <property type="evidence" value="ECO:0007669"/>
    <property type="project" value="UniProtKB-UniRule"/>
</dbReference>
<protein>
    <recommendedName>
        <fullName evidence="6">L-aspartate dehydrogenase</fullName>
        <ecNumber evidence="6">1.4.1.21</ecNumber>
    </recommendedName>
</protein>
<dbReference type="PANTHER" id="PTHR31873:SF6">
    <property type="entry name" value="ASPARTATE DEHYDROGENASE DOMAIN-CONTAINING PROTEIN"/>
    <property type="match status" value="1"/>
</dbReference>
<comment type="miscellaneous">
    <text evidence="6">The iminoaspartate product is unstable in aqueous solution and can decompose to oxaloacetate and ammonia.</text>
</comment>
<sequence>MTSASKLTGPAAALSAGRGPVRVCVLGYGSIGAVVAERLRRGDVPGAELAGIVNRSPVADLPAPALGLAEALDIADVVVECASQEAVWEVAQQVVDAGRDLLVSSVGALSDPAFAQRIAGHGPGRVVCTHGAVGGLDLLAAARDAAPFDRVLVRSTKSPESLVQPWMDTAQRQRIGGTATRLQVFAGSSAEAARLFPKSLNVAAAVSFAVSDWESVSVELYADPHAELTCHEIEASGPIGRYSIKIENLPSADNPRTSAVVPYSILRTLAHLTGHPNLIA</sequence>
<keyword evidence="4 6" id="KW-0560">Oxidoreductase</keyword>
<dbReference type="UniPathway" id="UPA00253">
    <property type="reaction ID" value="UER00456"/>
</dbReference>
<evidence type="ECO:0000256" key="5">
    <source>
        <dbReference type="ARBA" id="ARBA00023027"/>
    </source>
</evidence>
<comment type="catalytic activity">
    <reaction evidence="6">
        <text>L-aspartate + NAD(+) + H2O = oxaloacetate + NH4(+) + NADH + H(+)</text>
        <dbReference type="Rhea" id="RHEA:11788"/>
        <dbReference type="ChEBI" id="CHEBI:15377"/>
        <dbReference type="ChEBI" id="CHEBI:15378"/>
        <dbReference type="ChEBI" id="CHEBI:16452"/>
        <dbReference type="ChEBI" id="CHEBI:28938"/>
        <dbReference type="ChEBI" id="CHEBI:29991"/>
        <dbReference type="ChEBI" id="CHEBI:57540"/>
        <dbReference type="ChEBI" id="CHEBI:57945"/>
        <dbReference type="EC" id="1.4.1.21"/>
    </reaction>
</comment>
<dbReference type="GO" id="GO:0016639">
    <property type="term" value="F:oxidoreductase activity, acting on the CH-NH2 group of donors, NAD or NADP as acceptor"/>
    <property type="evidence" value="ECO:0007669"/>
    <property type="project" value="UniProtKB-UniRule"/>
</dbReference>
<evidence type="ECO:0000259" key="8">
    <source>
        <dbReference type="Pfam" id="PF03447"/>
    </source>
</evidence>
<comment type="similarity">
    <text evidence="1 6">Belongs to the L-aspartate dehydrogenase family.</text>
</comment>
<feature type="domain" description="Aspartate dehydrogenase" evidence="7">
    <location>
        <begin position="181"/>
        <end position="265"/>
    </location>
</feature>
<dbReference type="InterPro" id="IPR036291">
    <property type="entry name" value="NAD(P)-bd_dom_sf"/>
</dbReference>
<feature type="domain" description="Aspartate/homoserine dehydrogenase NAD-binding" evidence="8">
    <location>
        <begin position="27"/>
        <end position="118"/>
    </location>
</feature>
<evidence type="ECO:0000259" key="7">
    <source>
        <dbReference type="Pfam" id="PF01958"/>
    </source>
</evidence>
<reference evidence="9 10" key="1">
    <citation type="submission" date="2020-04" db="EMBL/GenBank/DDBJ databases">
        <title>MicrobeNet Type strains.</title>
        <authorList>
            <person name="Nicholson A.C."/>
        </authorList>
    </citation>
    <scope>NUCLEOTIDE SEQUENCE [LARGE SCALE GENOMIC DNA]</scope>
    <source>
        <strain evidence="9 10">DSM 45078</strain>
    </source>
</reference>